<evidence type="ECO:0000259" key="2">
    <source>
        <dbReference type="SMART" id="SM00731"/>
    </source>
</evidence>
<gene>
    <name evidence="3" type="ORF">GDO54_014835</name>
</gene>
<name>A0AAV2ZLM5_PYXAD</name>
<protein>
    <recommendedName>
        <fullName evidence="2">SprT-like domain-containing protein</fullName>
    </recommendedName>
</protein>
<dbReference type="EMBL" id="DYDO01000008">
    <property type="protein sequence ID" value="DBA18944.1"/>
    <property type="molecule type" value="Genomic_DNA"/>
</dbReference>
<proteinExistence type="predicted"/>
<sequence length="465" mass="52934">MTFRIIIHCFAYSLKGFIADSDDDEFDSIFSKGGKENKRRDGVKTSLPVSANLQKESVFSQWKDSPVFISDSDEDSIVIRSTWSDRHKTNRNPKGKDQKPKSELKDTKKNCLDPAENTKSPSVSEPKLCTPVSSDDEFESLLNRIKNRTKNQRPGLSASKEKTPATLTGPTKVPCFDLTNKKNSDTKPKPQSSLDLTRRPYLTSEVVKEPLDVAKSHPGNVGFPCKVQDCFLRDLSHPTSIYVKDFKQKKHELTTRLYSLYNRTIFDEKLPANMEILWNKKMRKTAGYCVTGQKKIPTLQRYARIELSEKVCDSADRLRDTLIHEICHAATWLINGVRDGHGQYWKFYAQKATFIHPELPMVTRCHTYEINYKFTYECSRCKNTIGRHSKSLDTERFVCALCKGQLVLRTSTRKDGSPANTQLTPFAKYVKENYGSTKKGMAGMSQAEVMRKLSADFSSKTKISN</sequence>
<dbReference type="PANTHER" id="PTHR23099">
    <property type="entry name" value="TRANSCRIPTIONAL REGULATOR"/>
    <property type="match status" value="1"/>
</dbReference>
<dbReference type="GO" id="GO:0005634">
    <property type="term" value="C:nucleus"/>
    <property type="evidence" value="ECO:0007669"/>
    <property type="project" value="TreeGrafter"/>
</dbReference>
<organism evidence="3 4">
    <name type="scientific">Pyxicephalus adspersus</name>
    <name type="common">African bullfrog</name>
    <dbReference type="NCBI Taxonomy" id="30357"/>
    <lineage>
        <taxon>Eukaryota</taxon>
        <taxon>Metazoa</taxon>
        <taxon>Chordata</taxon>
        <taxon>Craniata</taxon>
        <taxon>Vertebrata</taxon>
        <taxon>Euteleostomi</taxon>
        <taxon>Amphibia</taxon>
        <taxon>Batrachia</taxon>
        <taxon>Anura</taxon>
        <taxon>Neobatrachia</taxon>
        <taxon>Ranoidea</taxon>
        <taxon>Pyxicephalidae</taxon>
        <taxon>Pyxicephalinae</taxon>
        <taxon>Pyxicephalus</taxon>
    </lineage>
</organism>
<feature type="region of interest" description="Disordered" evidence="1">
    <location>
        <begin position="84"/>
        <end position="135"/>
    </location>
</feature>
<dbReference type="Pfam" id="PF17283">
    <property type="entry name" value="Zn_ribbon_SprT"/>
    <property type="match status" value="1"/>
</dbReference>
<evidence type="ECO:0000313" key="3">
    <source>
        <dbReference type="EMBL" id="DBA18944.1"/>
    </source>
</evidence>
<feature type="region of interest" description="Disordered" evidence="1">
    <location>
        <begin position="147"/>
        <end position="195"/>
    </location>
</feature>
<feature type="compositionally biased region" description="Basic and acidic residues" evidence="1">
    <location>
        <begin position="179"/>
        <end position="188"/>
    </location>
</feature>
<dbReference type="SMART" id="SM00731">
    <property type="entry name" value="SprT"/>
    <property type="match status" value="1"/>
</dbReference>
<feature type="domain" description="SprT-like" evidence="2">
    <location>
        <begin position="251"/>
        <end position="409"/>
    </location>
</feature>
<reference evidence="3" key="1">
    <citation type="thesis" date="2020" institute="ProQuest LLC" country="789 East Eisenhower Parkway, Ann Arbor, MI, USA">
        <title>Comparative Genomics and Chromosome Evolution.</title>
        <authorList>
            <person name="Mudd A.B."/>
        </authorList>
    </citation>
    <scope>NUCLEOTIDE SEQUENCE</scope>
    <source>
        <strain evidence="3">1538</strain>
        <tissue evidence="3">Blood</tissue>
    </source>
</reference>
<evidence type="ECO:0000313" key="4">
    <source>
        <dbReference type="Proteomes" id="UP001181693"/>
    </source>
</evidence>
<dbReference type="Pfam" id="PF10263">
    <property type="entry name" value="SprT-like"/>
    <property type="match status" value="1"/>
</dbReference>
<feature type="compositionally biased region" description="Basic and acidic residues" evidence="1">
    <location>
        <begin position="94"/>
        <end position="111"/>
    </location>
</feature>
<dbReference type="Proteomes" id="UP001181693">
    <property type="component" value="Unassembled WGS sequence"/>
</dbReference>
<accession>A0AAV2ZLM5</accession>
<evidence type="ECO:0000256" key="1">
    <source>
        <dbReference type="SAM" id="MobiDB-lite"/>
    </source>
</evidence>
<dbReference type="InterPro" id="IPR006640">
    <property type="entry name" value="SprT-like_domain"/>
</dbReference>
<keyword evidence="4" id="KW-1185">Reference proteome</keyword>
<comment type="caution">
    <text evidence="3">The sequence shown here is derived from an EMBL/GenBank/DDBJ whole genome shotgun (WGS) entry which is preliminary data.</text>
</comment>
<dbReference type="PANTHER" id="PTHR23099:SF0">
    <property type="entry name" value="GERM CELL NUCLEAR ACIDIC PROTEIN"/>
    <property type="match status" value="1"/>
</dbReference>
<dbReference type="GO" id="GO:0006974">
    <property type="term" value="P:DNA damage response"/>
    <property type="evidence" value="ECO:0007669"/>
    <property type="project" value="UniProtKB-ARBA"/>
</dbReference>
<dbReference type="AlphaFoldDB" id="A0AAV2ZLM5"/>
<dbReference type="InterPro" id="IPR035240">
    <property type="entry name" value="SprT_Zn_ribbon"/>
</dbReference>